<feature type="binding site" evidence="4">
    <location>
        <position position="79"/>
    </location>
    <ligand>
        <name>substrate</name>
    </ligand>
</feature>
<evidence type="ECO:0000259" key="6">
    <source>
        <dbReference type="Pfam" id="PF03328"/>
    </source>
</evidence>
<reference evidence="7 8" key="1">
    <citation type="submission" date="2016-10" db="EMBL/GenBank/DDBJ databases">
        <authorList>
            <person name="de Groot N.N."/>
        </authorList>
    </citation>
    <scope>NUCLEOTIDE SEQUENCE [LARGE SCALE GENOMIC DNA]</scope>
    <source>
        <strain evidence="7 8">DSM 21800</strain>
    </source>
</reference>
<dbReference type="Proteomes" id="UP000199103">
    <property type="component" value="Chromosome I"/>
</dbReference>
<accession>A0A1H1PCQ3</accession>
<evidence type="ECO:0000256" key="2">
    <source>
        <dbReference type="ARBA" id="ARBA00022723"/>
    </source>
</evidence>
<feature type="binding site" evidence="5">
    <location>
        <position position="141"/>
    </location>
    <ligand>
        <name>Mg(2+)</name>
        <dbReference type="ChEBI" id="CHEBI:18420"/>
    </ligand>
</feature>
<comment type="cofactor">
    <cofactor evidence="1">
        <name>Mg(2+)</name>
        <dbReference type="ChEBI" id="CHEBI:18420"/>
    </cofactor>
</comment>
<name>A0A1H1PCQ3_9ACTN</name>
<dbReference type="PIRSF" id="PIRSF015582">
    <property type="entry name" value="Cit_lyase_B"/>
    <property type="match status" value="1"/>
</dbReference>
<dbReference type="AlphaFoldDB" id="A0A1H1PCQ3"/>
<dbReference type="RefSeq" id="WP_157683206.1">
    <property type="nucleotide sequence ID" value="NZ_LT629772.1"/>
</dbReference>
<feature type="binding site" evidence="4">
    <location>
        <position position="141"/>
    </location>
    <ligand>
        <name>substrate</name>
    </ligand>
</feature>
<dbReference type="InterPro" id="IPR040442">
    <property type="entry name" value="Pyrv_kinase-like_dom_sf"/>
</dbReference>
<sequence length="297" mass="31671">MSEELNGRALPRWRSMLYVPMTRPDFIAKAHTRDADAIQLDLEDSVAPQEKQAARNTLPDAVQQITDSRRAGRPDIVVRINRPWRLAVRDLEAAVLSGVRAIALPKVPDAGHVRAVSEIIAELENERGLAHGSVSVIAMVETADAVFGVRDIATADPRVVALTLGAEDFATDVGIEPVGDLLIGPKQSIVFAARAAGILPLGLVGTLADWKDSDAFADLVATSRQLGFVGASAIHPSQVPIMNAGFAPSKAEVDRARRLVEAYRVAQAEGVGAIDFEGSMVDEPIARRAELLLAQAG</sequence>
<proteinExistence type="predicted"/>
<dbReference type="EMBL" id="LT629772">
    <property type="protein sequence ID" value="SDS09056.1"/>
    <property type="molecule type" value="Genomic_DNA"/>
</dbReference>
<gene>
    <name evidence="7" type="ORF">SAMN04489812_0852</name>
</gene>
<dbReference type="Gene3D" id="3.20.20.60">
    <property type="entry name" value="Phosphoenolpyruvate-binding domains"/>
    <property type="match status" value="1"/>
</dbReference>
<dbReference type="InterPro" id="IPR005000">
    <property type="entry name" value="Aldolase/citrate-lyase_domain"/>
</dbReference>
<dbReference type="GO" id="GO:0006107">
    <property type="term" value="P:oxaloacetate metabolic process"/>
    <property type="evidence" value="ECO:0007669"/>
    <property type="project" value="TreeGrafter"/>
</dbReference>
<evidence type="ECO:0000256" key="1">
    <source>
        <dbReference type="ARBA" id="ARBA00001946"/>
    </source>
</evidence>
<evidence type="ECO:0000313" key="7">
    <source>
        <dbReference type="EMBL" id="SDS09056.1"/>
    </source>
</evidence>
<keyword evidence="2 5" id="KW-0479">Metal-binding</keyword>
<dbReference type="InterPro" id="IPR011206">
    <property type="entry name" value="Citrate_lyase_beta/mcl1/mcl2"/>
</dbReference>
<evidence type="ECO:0000256" key="5">
    <source>
        <dbReference type="PIRSR" id="PIRSR015582-2"/>
    </source>
</evidence>
<feature type="domain" description="HpcH/HpaI aldolase/citrate lyase" evidence="6">
    <location>
        <begin position="14"/>
        <end position="236"/>
    </location>
</feature>
<dbReference type="STRING" id="630515.SAMN04489812_0852"/>
<evidence type="ECO:0000313" key="8">
    <source>
        <dbReference type="Proteomes" id="UP000199103"/>
    </source>
</evidence>
<protein>
    <submittedName>
        <fullName evidence="7">Citrate lyase subunit beta / citryl-CoA lyase</fullName>
    </submittedName>
</protein>
<dbReference type="GO" id="GO:0000287">
    <property type="term" value="F:magnesium ion binding"/>
    <property type="evidence" value="ECO:0007669"/>
    <property type="project" value="TreeGrafter"/>
</dbReference>
<evidence type="ECO:0000256" key="4">
    <source>
        <dbReference type="PIRSR" id="PIRSR015582-1"/>
    </source>
</evidence>
<dbReference type="Pfam" id="PF03328">
    <property type="entry name" value="HpcH_HpaI"/>
    <property type="match status" value="1"/>
</dbReference>
<keyword evidence="7" id="KW-0456">Lyase</keyword>
<evidence type="ECO:0000256" key="3">
    <source>
        <dbReference type="ARBA" id="ARBA00022842"/>
    </source>
</evidence>
<organism evidence="7 8">
    <name type="scientific">Microlunatus soli</name>
    <dbReference type="NCBI Taxonomy" id="630515"/>
    <lineage>
        <taxon>Bacteria</taxon>
        <taxon>Bacillati</taxon>
        <taxon>Actinomycetota</taxon>
        <taxon>Actinomycetes</taxon>
        <taxon>Propionibacteriales</taxon>
        <taxon>Propionibacteriaceae</taxon>
        <taxon>Microlunatus</taxon>
    </lineage>
</organism>
<dbReference type="OrthoDB" id="5172636at2"/>
<dbReference type="SUPFAM" id="SSF51621">
    <property type="entry name" value="Phosphoenolpyruvate/pyruvate domain"/>
    <property type="match status" value="1"/>
</dbReference>
<dbReference type="PANTHER" id="PTHR32308">
    <property type="entry name" value="LYASE BETA SUBUNIT, PUTATIVE (AFU_ORTHOLOGUE AFUA_4G13030)-RELATED"/>
    <property type="match status" value="1"/>
</dbReference>
<dbReference type="GO" id="GO:0016829">
    <property type="term" value="F:lyase activity"/>
    <property type="evidence" value="ECO:0007669"/>
    <property type="project" value="UniProtKB-KW"/>
</dbReference>
<feature type="binding site" evidence="5">
    <location>
        <position position="168"/>
    </location>
    <ligand>
        <name>Mg(2+)</name>
        <dbReference type="ChEBI" id="CHEBI:18420"/>
    </ligand>
</feature>
<keyword evidence="8" id="KW-1185">Reference proteome</keyword>
<dbReference type="InterPro" id="IPR015813">
    <property type="entry name" value="Pyrv/PenolPyrv_kinase-like_dom"/>
</dbReference>
<dbReference type="PANTHER" id="PTHR32308:SF10">
    <property type="entry name" value="CITRATE LYASE SUBUNIT BETA"/>
    <property type="match status" value="1"/>
</dbReference>
<keyword evidence="3 5" id="KW-0460">Magnesium</keyword>